<reference evidence="3 4" key="1">
    <citation type="submission" date="2020-07" db="EMBL/GenBank/DDBJ databases">
        <title>Sequencing the genomes of 1000 actinobacteria strains.</title>
        <authorList>
            <person name="Klenk H.-P."/>
        </authorList>
    </citation>
    <scope>NUCLEOTIDE SEQUENCE [LARGE SCALE GENOMIC DNA]</scope>
    <source>
        <strain evidence="3 4">DSM 19663</strain>
    </source>
</reference>
<evidence type="ECO:0000259" key="2">
    <source>
        <dbReference type="Pfam" id="PF13828"/>
    </source>
</evidence>
<evidence type="ECO:0000313" key="3">
    <source>
        <dbReference type="EMBL" id="MBA8849022.1"/>
    </source>
</evidence>
<evidence type="ECO:0000313" key="4">
    <source>
        <dbReference type="Proteomes" id="UP000585905"/>
    </source>
</evidence>
<keyword evidence="1" id="KW-0472">Membrane</keyword>
<feature type="non-terminal residue" evidence="3">
    <location>
        <position position="1"/>
    </location>
</feature>
<dbReference type="InterPro" id="IPR025241">
    <property type="entry name" value="DUF4190"/>
</dbReference>
<keyword evidence="1" id="KW-0812">Transmembrane</keyword>
<dbReference type="RefSeq" id="WP_182491830.1">
    <property type="nucleotide sequence ID" value="NZ_JACGWX010000010.1"/>
</dbReference>
<dbReference type="EMBL" id="JACGWX010000010">
    <property type="protein sequence ID" value="MBA8849022.1"/>
    <property type="molecule type" value="Genomic_DNA"/>
</dbReference>
<evidence type="ECO:0000256" key="1">
    <source>
        <dbReference type="SAM" id="Phobius"/>
    </source>
</evidence>
<dbReference type="Proteomes" id="UP000585905">
    <property type="component" value="Unassembled WGS sequence"/>
</dbReference>
<feature type="transmembrane region" description="Helical" evidence="1">
    <location>
        <begin position="27"/>
        <end position="50"/>
    </location>
</feature>
<keyword evidence="1" id="KW-1133">Transmembrane helix</keyword>
<name>A0A839EF55_9MICO</name>
<gene>
    <name evidence="3" type="ORF">FHX53_002639</name>
</gene>
<accession>A0A839EF55</accession>
<protein>
    <recommendedName>
        <fullName evidence="2">DUF4190 domain-containing protein</fullName>
    </recommendedName>
</protein>
<feature type="domain" description="DUF4190" evidence="2">
    <location>
        <begin position="28"/>
        <end position="82"/>
    </location>
</feature>
<sequence length="93" mass="9421">GMPALRPGPTDAAPPAPPARAARLNPLAVLALLLGILLSPLAALFGHLAAGQITRSHGAERGAVLAWVAIGLGWLWLLLLVIIAAAVWVALAS</sequence>
<proteinExistence type="predicted"/>
<dbReference type="AlphaFoldDB" id="A0A839EF55"/>
<feature type="transmembrane region" description="Helical" evidence="1">
    <location>
        <begin position="62"/>
        <end position="91"/>
    </location>
</feature>
<dbReference type="Pfam" id="PF13828">
    <property type="entry name" value="DUF4190"/>
    <property type="match status" value="1"/>
</dbReference>
<organism evidence="3 4">
    <name type="scientific">Microcella alkalica</name>
    <dbReference type="NCBI Taxonomy" id="355930"/>
    <lineage>
        <taxon>Bacteria</taxon>
        <taxon>Bacillati</taxon>
        <taxon>Actinomycetota</taxon>
        <taxon>Actinomycetes</taxon>
        <taxon>Micrococcales</taxon>
        <taxon>Microbacteriaceae</taxon>
        <taxon>Microcella</taxon>
    </lineage>
</organism>
<comment type="caution">
    <text evidence="3">The sequence shown here is derived from an EMBL/GenBank/DDBJ whole genome shotgun (WGS) entry which is preliminary data.</text>
</comment>
<keyword evidence="4" id="KW-1185">Reference proteome</keyword>